<evidence type="ECO:0000256" key="1">
    <source>
        <dbReference type="ARBA" id="ARBA00004127"/>
    </source>
</evidence>
<dbReference type="EMBL" id="JAGPYM010000007">
    <property type="protein sequence ID" value="KAH6892425.1"/>
    <property type="molecule type" value="Genomic_DNA"/>
</dbReference>
<accession>A0A9P9AUA8</accession>
<keyword evidence="4" id="KW-0812">Transmembrane</keyword>
<comment type="caution">
    <text evidence="8">The sequence shown here is derived from an EMBL/GenBank/DDBJ whole genome shotgun (WGS) entry which is preliminary data.</text>
</comment>
<dbReference type="OrthoDB" id="413079at2759"/>
<feature type="chain" id="PRO_5040504420" evidence="7">
    <location>
        <begin position="21"/>
        <end position="121"/>
    </location>
</feature>
<keyword evidence="3" id="KW-0813">Transport</keyword>
<evidence type="ECO:0000256" key="6">
    <source>
        <dbReference type="ARBA" id="ARBA00023136"/>
    </source>
</evidence>
<evidence type="ECO:0000256" key="4">
    <source>
        <dbReference type="ARBA" id="ARBA00022692"/>
    </source>
</evidence>
<keyword evidence="5" id="KW-1133">Transmembrane helix</keyword>
<name>A0A9P9AUA8_9HYPO</name>
<comment type="subcellular location">
    <subcellularLocation>
        <location evidence="1">Endomembrane system</location>
        <topology evidence="1">Multi-pass membrane protein</topology>
    </subcellularLocation>
</comment>
<feature type="signal peptide" evidence="7">
    <location>
        <begin position="1"/>
        <end position="20"/>
    </location>
</feature>
<reference evidence="8 9" key="1">
    <citation type="journal article" date="2021" name="Nat. Commun.">
        <title>Genetic determinants of endophytism in the Arabidopsis root mycobiome.</title>
        <authorList>
            <person name="Mesny F."/>
            <person name="Miyauchi S."/>
            <person name="Thiergart T."/>
            <person name="Pickel B."/>
            <person name="Atanasova L."/>
            <person name="Karlsson M."/>
            <person name="Huettel B."/>
            <person name="Barry K.W."/>
            <person name="Haridas S."/>
            <person name="Chen C."/>
            <person name="Bauer D."/>
            <person name="Andreopoulos W."/>
            <person name="Pangilinan J."/>
            <person name="LaButti K."/>
            <person name="Riley R."/>
            <person name="Lipzen A."/>
            <person name="Clum A."/>
            <person name="Drula E."/>
            <person name="Henrissat B."/>
            <person name="Kohler A."/>
            <person name="Grigoriev I.V."/>
            <person name="Martin F.M."/>
            <person name="Hacquard S."/>
        </authorList>
    </citation>
    <scope>NUCLEOTIDE SEQUENCE [LARGE SCALE GENOMIC DNA]</scope>
    <source>
        <strain evidence="8 9">MPI-CAGE-CH-0241</strain>
    </source>
</reference>
<dbReference type="GO" id="GO:0012505">
    <property type="term" value="C:endomembrane system"/>
    <property type="evidence" value="ECO:0007669"/>
    <property type="project" value="UniProtKB-SubCell"/>
</dbReference>
<evidence type="ECO:0000313" key="9">
    <source>
        <dbReference type="Proteomes" id="UP000777438"/>
    </source>
</evidence>
<protein>
    <submittedName>
        <fullName evidence="8">Uncharacterized protein</fullName>
    </submittedName>
</protein>
<evidence type="ECO:0000313" key="8">
    <source>
        <dbReference type="EMBL" id="KAH6892425.1"/>
    </source>
</evidence>
<dbReference type="PANTHER" id="PTHR23514">
    <property type="entry name" value="BYPASS OF STOP CODON PROTEIN 6"/>
    <property type="match status" value="1"/>
</dbReference>
<dbReference type="GO" id="GO:0016020">
    <property type="term" value="C:membrane"/>
    <property type="evidence" value="ECO:0007669"/>
    <property type="project" value="TreeGrafter"/>
</dbReference>
<dbReference type="AlphaFoldDB" id="A0A9P9AUA8"/>
<dbReference type="PANTHER" id="PTHR23514:SF3">
    <property type="entry name" value="BYPASS OF STOP CODON PROTEIN 6"/>
    <property type="match status" value="1"/>
</dbReference>
<keyword evidence="9" id="KW-1185">Reference proteome</keyword>
<evidence type="ECO:0000256" key="5">
    <source>
        <dbReference type="ARBA" id="ARBA00022989"/>
    </source>
</evidence>
<proteinExistence type="inferred from homology"/>
<keyword evidence="7" id="KW-0732">Signal</keyword>
<dbReference type="InterPro" id="IPR051788">
    <property type="entry name" value="MFS_Transporter"/>
</dbReference>
<sequence length="121" mass="13271">MLHARATWLCALLLLGFVEADVSLDGWIMQFMIRVHDTDPFPAGMTSVGFQQGITLGRAILGLVTPIMYAKQAVALYLYKATRESGERGIDELCSDDGLTQGCGPVSRSPLSHTVTHRYSR</sequence>
<comment type="similarity">
    <text evidence="2">Belongs to the major facilitator superfamily.</text>
</comment>
<keyword evidence="6" id="KW-0472">Membrane</keyword>
<evidence type="ECO:0000256" key="7">
    <source>
        <dbReference type="SAM" id="SignalP"/>
    </source>
</evidence>
<dbReference type="Proteomes" id="UP000777438">
    <property type="component" value="Unassembled WGS sequence"/>
</dbReference>
<evidence type="ECO:0000256" key="2">
    <source>
        <dbReference type="ARBA" id="ARBA00008335"/>
    </source>
</evidence>
<evidence type="ECO:0000256" key="3">
    <source>
        <dbReference type="ARBA" id="ARBA00022448"/>
    </source>
</evidence>
<organism evidence="8 9">
    <name type="scientific">Thelonectria olida</name>
    <dbReference type="NCBI Taxonomy" id="1576542"/>
    <lineage>
        <taxon>Eukaryota</taxon>
        <taxon>Fungi</taxon>
        <taxon>Dikarya</taxon>
        <taxon>Ascomycota</taxon>
        <taxon>Pezizomycotina</taxon>
        <taxon>Sordariomycetes</taxon>
        <taxon>Hypocreomycetidae</taxon>
        <taxon>Hypocreales</taxon>
        <taxon>Nectriaceae</taxon>
        <taxon>Thelonectria</taxon>
    </lineage>
</organism>
<gene>
    <name evidence="8" type="ORF">B0T10DRAFT_294594</name>
</gene>